<evidence type="ECO:0000256" key="5">
    <source>
        <dbReference type="ARBA" id="ARBA00022729"/>
    </source>
</evidence>
<keyword evidence="8" id="KW-0449">Lipoprotein</keyword>
<gene>
    <name evidence="11" type="ORF">MIMGU_mgv1a025913mg</name>
</gene>
<keyword evidence="5 9" id="KW-0732">Signal</keyword>
<dbReference type="Gene3D" id="1.10.110.10">
    <property type="entry name" value="Plant lipid-transfer and hydrophobic proteins"/>
    <property type="match status" value="1"/>
</dbReference>
<keyword evidence="4" id="KW-0336">GPI-anchor</keyword>
<dbReference type="STRING" id="4155.A0A022RNX8"/>
<organism evidence="11 12">
    <name type="scientific">Erythranthe guttata</name>
    <name type="common">Yellow monkey flower</name>
    <name type="synonym">Mimulus guttatus</name>
    <dbReference type="NCBI Taxonomy" id="4155"/>
    <lineage>
        <taxon>Eukaryota</taxon>
        <taxon>Viridiplantae</taxon>
        <taxon>Streptophyta</taxon>
        <taxon>Embryophyta</taxon>
        <taxon>Tracheophyta</taxon>
        <taxon>Spermatophyta</taxon>
        <taxon>Magnoliopsida</taxon>
        <taxon>eudicotyledons</taxon>
        <taxon>Gunneridae</taxon>
        <taxon>Pentapetalae</taxon>
        <taxon>asterids</taxon>
        <taxon>lamiids</taxon>
        <taxon>Lamiales</taxon>
        <taxon>Phrymaceae</taxon>
        <taxon>Erythranthe</taxon>
    </lineage>
</organism>
<evidence type="ECO:0000256" key="4">
    <source>
        <dbReference type="ARBA" id="ARBA00022622"/>
    </source>
</evidence>
<evidence type="ECO:0000313" key="11">
    <source>
        <dbReference type="EMBL" id="EYU41463.1"/>
    </source>
</evidence>
<dbReference type="GO" id="GO:0098552">
    <property type="term" value="C:side of membrane"/>
    <property type="evidence" value="ECO:0007669"/>
    <property type="project" value="UniProtKB-KW"/>
</dbReference>
<dbReference type="CDD" id="cd00010">
    <property type="entry name" value="AAI_LTSS"/>
    <property type="match status" value="1"/>
</dbReference>
<evidence type="ECO:0000256" key="8">
    <source>
        <dbReference type="ARBA" id="ARBA00023288"/>
    </source>
</evidence>
<keyword evidence="12" id="KW-1185">Reference proteome</keyword>
<keyword evidence="6" id="KW-1015">Disulfide bond</keyword>
<evidence type="ECO:0000256" key="9">
    <source>
        <dbReference type="SAM" id="SignalP"/>
    </source>
</evidence>
<keyword evidence="3" id="KW-1003">Cell membrane</keyword>
<feature type="signal peptide" evidence="9">
    <location>
        <begin position="1"/>
        <end position="21"/>
    </location>
</feature>
<dbReference type="InterPro" id="IPR016140">
    <property type="entry name" value="Bifunc_inhib/LTP/seed_store"/>
</dbReference>
<comment type="subcellular location">
    <subcellularLocation>
        <location evidence="1">Cell membrane</location>
        <topology evidence="1">Lipid-anchor</topology>
        <topology evidence="1">GPI-anchor</topology>
    </subcellularLocation>
</comment>
<dbReference type="AlphaFoldDB" id="A0A022RNX8"/>
<dbReference type="Pfam" id="PF14368">
    <property type="entry name" value="LTP_2"/>
    <property type="match status" value="1"/>
</dbReference>
<sequence length="110" mass="11519">MFLILALSIISATILFAPVWGQITTSCTPAMIMAFAPCLNFVTNNSSNGVGPTAFCCNSLKSLMINGKDCVCLIAIGSIPFQIPVNRTLALSLPRACNVPGVPLRCKGGD</sequence>
<evidence type="ECO:0000256" key="6">
    <source>
        <dbReference type="ARBA" id="ARBA00023157"/>
    </source>
</evidence>
<dbReference type="GO" id="GO:0005886">
    <property type="term" value="C:plasma membrane"/>
    <property type="evidence" value="ECO:0007669"/>
    <property type="project" value="UniProtKB-SubCell"/>
</dbReference>
<evidence type="ECO:0000313" key="12">
    <source>
        <dbReference type="Proteomes" id="UP000030748"/>
    </source>
</evidence>
<keyword evidence="4" id="KW-0472">Membrane</keyword>
<dbReference type="InterPro" id="IPR036312">
    <property type="entry name" value="Bifun_inhib/LTP/seed_sf"/>
</dbReference>
<evidence type="ECO:0000256" key="3">
    <source>
        <dbReference type="ARBA" id="ARBA00022475"/>
    </source>
</evidence>
<evidence type="ECO:0000256" key="1">
    <source>
        <dbReference type="ARBA" id="ARBA00004609"/>
    </source>
</evidence>
<feature type="domain" description="Bifunctional inhibitor/plant lipid transfer protein/seed storage helical" evidence="10">
    <location>
        <begin position="18"/>
        <end position="106"/>
    </location>
</feature>
<evidence type="ECO:0000256" key="7">
    <source>
        <dbReference type="ARBA" id="ARBA00023180"/>
    </source>
</evidence>
<evidence type="ECO:0000259" key="10">
    <source>
        <dbReference type="Pfam" id="PF14368"/>
    </source>
</evidence>
<keyword evidence="7" id="KW-0325">Glycoprotein</keyword>
<reference evidence="11 12" key="1">
    <citation type="journal article" date="2013" name="Proc. Natl. Acad. Sci. U.S.A.">
        <title>Fine-scale variation in meiotic recombination in Mimulus inferred from population shotgun sequencing.</title>
        <authorList>
            <person name="Hellsten U."/>
            <person name="Wright K.M."/>
            <person name="Jenkins J."/>
            <person name="Shu S."/>
            <person name="Yuan Y."/>
            <person name="Wessler S.R."/>
            <person name="Schmutz J."/>
            <person name="Willis J.H."/>
            <person name="Rokhsar D.S."/>
        </authorList>
    </citation>
    <scope>NUCLEOTIDE SEQUENCE [LARGE SCALE GENOMIC DNA]</scope>
    <source>
        <strain evidence="12">cv. DUN x IM62</strain>
    </source>
</reference>
<dbReference type="PANTHER" id="PTHR33044">
    <property type="entry name" value="BIFUNCTIONAL INHIBITOR/LIPID-TRANSFER PROTEIN/SEED STORAGE 2S ALBUMIN SUPERFAMILY PROTEIN-RELATED"/>
    <property type="match status" value="1"/>
</dbReference>
<comment type="similarity">
    <text evidence="2">Belongs to the plant LTP family.</text>
</comment>
<name>A0A022RNX8_ERYGU</name>
<accession>A0A022RNX8</accession>
<protein>
    <recommendedName>
        <fullName evidence="10">Bifunctional inhibitor/plant lipid transfer protein/seed storage helical domain-containing protein</fullName>
    </recommendedName>
</protein>
<dbReference type="Proteomes" id="UP000030748">
    <property type="component" value="Unassembled WGS sequence"/>
</dbReference>
<proteinExistence type="inferred from homology"/>
<dbReference type="SUPFAM" id="SSF47699">
    <property type="entry name" value="Bifunctional inhibitor/lipid-transfer protein/seed storage 2S albumin"/>
    <property type="match status" value="1"/>
</dbReference>
<feature type="chain" id="PRO_5001505283" description="Bifunctional inhibitor/plant lipid transfer protein/seed storage helical domain-containing protein" evidence="9">
    <location>
        <begin position="22"/>
        <end position="110"/>
    </location>
</feature>
<dbReference type="InterPro" id="IPR043325">
    <property type="entry name" value="LTSS"/>
</dbReference>
<evidence type="ECO:0000256" key="2">
    <source>
        <dbReference type="ARBA" id="ARBA00009748"/>
    </source>
</evidence>
<dbReference type="EMBL" id="KI630320">
    <property type="protein sequence ID" value="EYU41463.1"/>
    <property type="molecule type" value="Genomic_DNA"/>
</dbReference>